<dbReference type="CDD" id="cd01335">
    <property type="entry name" value="Radical_SAM"/>
    <property type="match status" value="1"/>
</dbReference>
<evidence type="ECO:0000256" key="2">
    <source>
        <dbReference type="ARBA" id="ARBA00022485"/>
    </source>
</evidence>
<dbReference type="InterPro" id="IPR038135">
    <property type="entry name" value="Methylthiotransferase_N_sf"/>
</dbReference>
<comment type="caution">
    <text evidence="10">The sequence shown here is derived from an EMBL/GenBank/DDBJ whole genome shotgun (WGS) entry which is preliminary data.</text>
</comment>
<evidence type="ECO:0000256" key="6">
    <source>
        <dbReference type="ARBA" id="ARBA00023004"/>
    </source>
</evidence>
<dbReference type="NCBIfam" id="TIGR00089">
    <property type="entry name" value="MiaB/RimO family radical SAM methylthiotransferase"/>
    <property type="match status" value="1"/>
</dbReference>
<dbReference type="GO" id="GO:0051539">
    <property type="term" value="F:4 iron, 4 sulfur cluster binding"/>
    <property type="evidence" value="ECO:0007669"/>
    <property type="project" value="UniProtKB-KW"/>
</dbReference>
<dbReference type="SFLD" id="SFLDG01082">
    <property type="entry name" value="B12-binding_domain_containing"/>
    <property type="match status" value="1"/>
</dbReference>
<evidence type="ECO:0000256" key="1">
    <source>
        <dbReference type="ARBA" id="ARBA00001966"/>
    </source>
</evidence>
<comment type="cofactor">
    <cofactor evidence="1">
        <name>[4Fe-4S] cluster</name>
        <dbReference type="ChEBI" id="CHEBI:49883"/>
    </cofactor>
</comment>
<evidence type="ECO:0000256" key="3">
    <source>
        <dbReference type="ARBA" id="ARBA00022490"/>
    </source>
</evidence>
<evidence type="ECO:0000259" key="8">
    <source>
        <dbReference type="PROSITE" id="PS51449"/>
    </source>
</evidence>
<dbReference type="Pfam" id="PF04055">
    <property type="entry name" value="Radical_SAM"/>
    <property type="match status" value="1"/>
</dbReference>
<dbReference type="InterPro" id="IPR007197">
    <property type="entry name" value="rSAM"/>
</dbReference>
<evidence type="ECO:0000256" key="4">
    <source>
        <dbReference type="ARBA" id="ARBA00022691"/>
    </source>
</evidence>
<dbReference type="InterPro" id="IPR006638">
    <property type="entry name" value="Elp3/MiaA/NifB-like_rSAM"/>
</dbReference>
<dbReference type="PROSITE" id="PS51449">
    <property type="entry name" value="MTTASE_N"/>
    <property type="match status" value="1"/>
</dbReference>
<dbReference type="EMBL" id="VSSQ01006253">
    <property type="protein sequence ID" value="MPM32058.1"/>
    <property type="molecule type" value="Genomic_DNA"/>
</dbReference>
<keyword evidence="5" id="KW-0479">Metal-binding</keyword>
<organism evidence="10">
    <name type="scientific">bioreactor metagenome</name>
    <dbReference type="NCBI Taxonomy" id="1076179"/>
    <lineage>
        <taxon>unclassified sequences</taxon>
        <taxon>metagenomes</taxon>
        <taxon>ecological metagenomes</taxon>
    </lineage>
</organism>
<evidence type="ECO:0000256" key="5">
    <source>
        <dbReference type="ARBA" id="ARBA00022723"/>
    </source>
</evidence>
<dbReference type="InterPro" id="IPR058240">
    <property type="entry name" value="rSAM_sf"/>
</dbReference>
<dbReference type="GO" id="GO:0005829">
    <property type="term" value="C:cytosol"/>
    <property type="evidence" value="ECO:0007669"/>
    <property type="project" value="TreeGrafter"/>
</dbReference>
<dbReference type="GO" id="GO:0005840">
    <property type="term" value="C:ribosome"/>
    <property type="evidence" value="ECO:0007669"/>
    <property type="project" value="UniProtKB-KW"/>
</dbReference>
<dbReference type="InterPro" id="IPR013848">
    <property type="entry name" value="Methylthiotransferase_N"/>
</dbReference>
<dbReference type="FunFam" id="3.80.30.20:FF:000001">
    <property type="entry name" value="tRNA-2-methylthio-N(6)-dimethylallyladenosine synthase 2"/>
    <property type="match status" value="1"/>
</dbReference>
<keyword evidence="3" id="KW-0963">Cytoplasm</keyword>
<name>A0A644YVM7_9ZZZZ</name>
<dbReference type="SUPFAM" id="SSF102114">
    <property type="entry name" value="Radical SAM enzymes"/>
    <property type="match status" value="1"/>
</dbReference>
<dbReference type="SMART" id="SM00729">
    <property type="entry name" value="Elp3"/>
    <property type="match status" value="1"/>
</dbReference>
<dbReference type="Pfam" id="PF18693">
    <property type="entry name" value="TRAM_2"/>
    <property type="match status" value="1"/>
</dbReference>
<dbReference type="InterPro" id="IPR020612">
    <property type="entry name" value="Methylthiotransferase_CS"/>
</dbReference>
<keyword evidence="4" id="KW-0949">S-adenosyl-L-methionine</keyword>
<dbReference type="HAMAP" id="MF_01865">
    <property type="entry name" value="MTTase_RimO"/>
    <property type="match status" value="1"/>
</dbReference>
<keyword evidence="10" id="KW-0808">Transferase</keyword>
<dbReference type="PANTHER" id="PTHR43837">
    <property type="entry name" value="RIBOSOMAL PROTEIN S12 METHYLTHIOTRANSFERASE RIMO"/>
    <property type="match status" value="1"/>
</dbReference>
<dbReference type="InterPro" id="IPR012340">
    <property type="entry name" value="NA-bd_OB-fold"/>
</dbReference>
<sequence length="449" mass="49949">MKKLYMENLGCSKNQVDAETLIKLLADDQFERTEDAADADLIMVNTCGFIESAREESINTFFSLREANPKAKIVLSGCMAQRYAEDLRVELPEADAIFGNHDLARIGEVVRKVFSGDRVVLVPSYPAPQAEVYERNELLSFPGSAYLKISEGCNHRCSYCAIPLIRGGLRSKERSVILEEARSLIKTGIREINLIAQDLAAYGTDRDDKESKFLSLLEDLVSLEGDFFIRLLYIHPDAFPSGLPSFIANNPKVLPYFDIPFQHADTEVLRSMGRTGTKESYLALIRKIRESVPTAVLRSTILLGYPGEDEKAFAEVLDFLSQAKLDWVGSFLYSREEGTKAYALRTEREHKKAHTQASSFQKQLQALQAPITEANLARFVGTHHDVLIEELVEGEDLAIGRMYAQAPEVDGLTVVMGRDLKAGQVVRCGIRAVKGLDFEAVPLQGALHG</sequence>
<evidence type="ECO:0000313" key="10">
    <source>
        <dbReference type="EMBL" id="MPM32058.1"/>
    </source>
</evidence>
<dbReference type="InterPro" id="IPR005840">
    <property type="entry name" value="Ribosomal_uS12_MeSTrfase_RimO"/>
</dbReference>
<dbReference type="Gene3D" id="2.40.50.140">
    <property type="entry name" value="Nucleic acid-binding proteins"/>
    <property type="match status" value="1"/>
</dbReference>
<dbReference type="GO" id="GO:0046872">
    <property type="term" value="F:metal ion binding"/>
    <property type="evidence" value="ECO:0007669"/>
    <property type="project" value="UniProtKB-KW"/>
</dbReference>
<feature type="domain" description="MTTase N-terminal" evidence="8">
    <location>
        <begin position="2"/>
        <end position="115"/>
    </location>
</feature>
<keyword evidence="6" id="KW-0408">Iron</keyword>
<dbReference type="AlphaFoldDB" id="A0A644YVM7"/>
<evidence type="ECO:0000256" key="7">
    <source>
        <dbReference type="ARBA" id="ARBA00023014"/>
    </source>
</evidence>
<dbReference type="PANTHER" id="PTHR43837:SF1">
    <property type="entry name" value="RIBOSOMAL PROTEIN US12 METHYLTHIOTRANSFERASE RIMO"/>
    <property type="match status" value="1"/>
</dbReference>
<dbReference type="SFLD" id="SFLDS00029">
    <property type="entry name" value="Radical_SAM"/>
    <property type="match status" value="1"/>
</dbReference>
<feature type="domain" description="Radical SAM core" evidence="9">
    <location>
        <begin position="139"/>
        <end position="374"/>
    </location>
</feature>
<reference evidence="10" key="1">
    <citation type="submission" date="2019-08" db="EMBL/GenBank/DDBJ databases">
        <authorList>
            <person name="Kucharzyk K."/>
            <person name="Murdoch R.W."/>
            <person name="Higgins S."/>
            <person name="Loffler F."/>
        </authorList>
    </citation>
    <scope>NUCLEOTIDE SEQUENCE</scope>
</reference>
<dbReference type="GO" id="GO:0006400">
    <property type="term" value="P:tRNA modification"/>
    <property type="evidence" value="ECO:0007669"/>
    <property type="project" value="InterPro"/>
</dbReference>
<dbReference type="InterPro" id="IPR023404">
    <property type="entry name" value="rSAM_horseshoe"/>
</dbReference>
<keyword evidence="7" id="KW-0411">Iron-sulfur</keyword>
<keyword evidence="2" id="KW-0004">4Fe-4S</keyword>
<dbReference type="PROSITE" id="PS01278">
    <property type="entry name" value="MTTASE_RADICAL"/>
    <property type="match status" value="1"/>
</dbReference>
<dbReference type="InterPro" id="IPR002792">
    <property type="entry name" value="TRAM_dom"/>
</dbReference>
<dbReference type="GO" id="GO:0103039">
    <property type="term" value="F:protein methylthiotransferase activity"/>
    <property type="evidence" value="ECO:0007669"/>
    <property type="project" value="UniProtKB-EC"/>
</dbReference>
<dbReference type="NCBIfam" id="TIGR01125">
    <property type="entry name" value="30S ribosomal protein S12 methylthiotransferase RimO"/>
    <property type="match status" value="1"/>
</dbReference>
<dbReference type="InterPro" id="IPR005839">
    <property type="entry name" value="Methylthiotransferase"/>
</dbReference>
<evidence type="ECO:0000259" key="9">
    <source>
        <dbReference type="PROSITE" id="PS51918"/>
    </source>
</evidence>
<proteinExistence type="inferred from homology"/>
<accession>A0A644YVM7</accession>
<dbReference type="EC" id="2.8.4.4" evidence="10"/>
<keyword evidence="10" id="KW-0687">Ribonucleoprotein</keyword>
<dbReference type="GO" id="GO:0035599">
    <property type="term" value="F:aspartic acid methylthiotransferase activity"/>
    <property type="evidence" value="ECO:0007669"/>
    <property type="project" value="TreeGrafter"/>
</dbReference>
<gene>
    <name evidence="10" type="primary">rimO_28</name>
    <name evidence="10" type="ORF">SDC9_78616</name>
</gene>
<dbReference type="SFLD" id="SFLDG01061">
    <property type="entry name" value="methylthiotransferase"/>
    <property type="match status" value="1"/>
</dbReference>
<dbReference type="Pfam" id="PF00919">
    <property type="entry name" value="UPF0004"/>
    <property type="match status" value="1"/>
</dbReference>
<dbReference type="Gene3D" id="3.40.50.12160">
    <property type="entry name" value="Methylthiotransferase, N-terminal domain"/>
    <property type="match status" value="1"/>
</dbReference>
<dbReference type="Gene3D" id="3.80.30.20">
    <property type="entry name" value="tm_1862 like domain"/>
    <property type="match status" value="1"/>
</dbReference>
<dbReference type="PROSITE" id="PS51918">
    <property type="entry name" value="RADICAL_SAM"/>
    <property type="match status" value="1"/>
</dbReference>
<protein>
    <submittedName>
        <fullName evidence="10">Ribosomal protein S12 methylthiotransferase RimO</fullName>
        <ecNumber evidence="10">2.8.4.4</ecNumber>
    </submittedName>
</protein>
<keyword evidence="10" id="KW-0689">Ribosomal protein</keyword>